<dbReference type="Gene3D" id="1.10.10.10">
    <property type="entry name" value="Winged helix-like DNA-binding domain superfamily/Winged helix DNA-binding domain"/>
    <property type="match status" value="1"/>
</dbReference>
<name>A0A090RTL4_9VIBR</name>
<evidence type="ECO:0000256" key="1">
    <source>
        <dbReference type="ARBA" id="ARBA00022679"/>
    </source>
</evidence>
<dbReference type="Proteomes" id="UP000029228">
    <property type="component" value="Unassembled WGS sequence"/>
</dbReference>
<evidence type="ECO:0000313" key="4">
    <source>
        <dbReference type="EMBL" id="GAL18770.1"/>
    </source>
</evidence>
<dbReference type="InterPro" id="IPR002173">
    <property type="entry name" value="Carboh/pur_kinase_PfkB_CS"/>
</dbReference>
<reference evidence="4 5" key="1">
    <citation type="submission" date="2014-09" db="EMBL/GenBank/DDBJ databases">
        <title>Vibrio maritimus JCM 19235. (C45) whole genome shotgun sequence.</title>
        <authorList>
            <person name="Sawabe T."/>
            <person name="Meirelles P."/>
            <person name="Nakanishi M."/>
            <person name="Sayaka M."/>
            <person name="Hattori M."/>
            <person name="Ohkuma M."/>
        </authorList>
    </citation>
    <scope>NUCLEOTIDE SEQUENCE [LARGE SCALE GENOMIC DNA]</scope>
    <source>
        <strain evidence="5">JCM19235</strain>
    </source>
</reference>
<dbReference type="AlphaFoldDB" id="A0A090RTL4"/>
<dbReference type="GO" id="GO:0050225">
    <property type="term" value="F:pseudouridine kinase activity"/>
    <property type="evidence" value="ECO:0007669"/>
    <property type="project" value="UniProtKB-EC"/>
</dbReference>
<dbReference type="InterPro" id="IPR011611">
    <property type="entry name" value="PfkB_dom"/>
</dbReference>
<dbReference type="PROSITE" id="PS00583">
    <property type="entry name" value="PFKB_KINASES_1"/>
    <property type="match status" value="1"/>
</dbReference>
<dbReference type="EC" id="2.7.1.83" evidence="4"/>
<dbReference type="PANTHER" id="PTHR10584:SF166">
    <property type="entry name" value="RIBOKINASE"/>
    <property type="match status" value="1"/>
</dbReference>
<keyword evidence="2 4" id="KW-0418">Kinase</keyword>
<dbReference type="SUPFAM" id="SSF53613">
    <property type="entry name" value="Ribokinase-like"/>
    <property type="match status" value="1"/>
</dbReference>
<keyword evidence="1 4" id="KW-0808">Transferase</keyword>
<evidence type="ECO:0000259" key="3">
    <source>
        <dbReference type="Pfam" id="PF00294"/>
    </source>
</evidence>
<protein>
    <submittedName>
        <fullName evidence="4">Pseudouridine kinase</fullName>
        <ecNumber evidence="4">2.7.1.83</ecNumber>
    </submittedName>
</protein>
<dbReference type="InterPro" id="IPR029056">
    <property type="entry name" value="Ribokinase-like"/>
</dbReference>
<sequence>MFMTEREQQILDLIKQDPMIPQNTLAEMLDLSRSAVAGHIMNLTKKGFIQGKGYVIAPERYVAVIGGANMDLCGSSISDLVIGDSNPGVLTSGAGGVARNIADNLARLGSKVQFVGAIGDDLWGEQLLDACRNASVGIDHCLIVPGRATSTYLSIHDPKGELQLALNDMALIDELNVDQLAKRAGVFNRSSAIVLDANLSDSALDYLFHAHGNKPIFVDPVSSVKAGKIKPYLEYIHTLKPNLAEAELLCGYKLQGLDQLPELAGQLHKMGIKQLLISLGKQGAYASDDGQGQFIPASQTQVNNVTGAGDALMAGLAHGYTQSWDWQTSVDFALAAARLALLSNSTINSIMSEKAVSRLIEESTC</sequence>
<evidence type="ECO:0000313" key="5">
    <source>
        <dbReference type="Proteomes" id="UP000029228"/>
    </source>
</evidence>
<feature type="domain" description="Carbohydrate kinase PfkB" evidence="3">
    <location>
        <begin position="61"/>
        <end position="350"/>
    </location>
</feature>
<dbReference type="STRING" id="990268.JCM19235_2193"/>
<proteinExistence type="predicted"/>
<organism evidence="4 5">
    <name type="scientific">Vibrio maritimus</name>
    <dbReference type="NCBI Taxonomy" id="990268"/>
    <lineage>
        <taxon>Bacteria</taxon>
        <taxon>Pseudomonadati</taxon>
        <taxon>Pseudomonadota</taxon>
        <taxon>Gammaproteobacteria</taxon>
        <taxon>Vibrionales</taxon>
        <taxon>Vibrionaceae</taxon>
        <taxon>Vibrio</taxon>
    </lineage>
</organism>
<dbReference type="SUPFAM" id="SSF46785">
    <property type="entry name" value="Winged helix' DNA-binding domain"/>
    <property type="match status" value="1"/>
</dbReference>
<dbReference type="PROSITE" id="PS00584">
    <property type="entry name" value="PFKB_KINASES_2"/>
    <property type="match status" value="1"/>
</dbReference>
<dbReference type="EMBL" id="BBMR01000003">
    <property type="protein sequence ID" value="GAL18770.1"/>
    <property type="molecule type" value="Genomic_DNA"/>
</dbReference>
<comment type="caution">
    <text evidence="4">The sequence shown here is derived from an EMBL/GenBank/DDBJ whole genome shotgun (WGS) entry which is preliminary data.</text>
</comment>
<evidence type="ECO:0000256" key="2">
    <source>
        <dbReference type="ARBA" id="ARBA00022777"/>
    </source>
</evidence>
<dbReference type="PANTHER" id="PTHR10584">
    <property type="entry name" value="SUGAR KINASE"/>
    <property type="match status" value="1"/>
</dbReference>
<dbReference type="CDD" id="cd01941">
    <property type="entry name" value="YeiC_kinase_like"/>
    <property type="match status" value="1"/>
</dbReference>
<gene>
    <name evidence="4" type="ORF">JCM19235_2193</name>
</gene>
<dbReference type="Pfam" id="PF00294">
    <property type="entry name" value="PfkB"/>
    <property type="match status" value="1"/>
</dbReference>
<accession>A0A090RTL4</accession>
<dbReference type="InterPro" id="IPR036388">
    <property type="entry name" value="WH-like_DNA-bd_sf"/>
</dbReference>
<keyword evidence="5" id="KW-1185">Reference proteome</keyword>
<dbReference type="Pfam" id="PF13412">
    <property type="entry name" value="HTH_24"/>
    <property type="match status" value="1"/>
</dbReference>
<dbReference type="Gene3D" id="3.40.1190.20">
    <property type="match status" value="1"/>
</dbReference>
<dbReference type="InterPro" id="IPR036390">
    <property type="entry name" value="WH_DNA-bd_sf"/>
</dbReference>